<dbReference type="EMBL" id="JAWDJR010000002">
    <property type="protein sequence ID" value="KAK9979168.1"/>
    <property type="molecule type" value="Genomic_DNA"/>
</dbReference>
<feature type="compositionally biased region" description="Acidic residues" evidence="1">
    <location>
        <begin position="380"/>
        <end position="391"/>
    </location>
</feature>
<name>A0AAW2B1F3_CULAL</name>
<protein>
    <submittedName>
        <fullName evidence="4">Uncharacterized protein</fullName>
    </submittedName>
</protein>
<evidence type="ECO:0000259" key="2">
    <source>
        <dbReference type="Pfam" id="PF20884"/>
    </source>
</evidence>
<evidence type="ECO:0000256" key="1">
    <source>
        <dbReference type="SAM" id="MobiDB-lite"/>
    </source>
</evidence>
<dbReference type="AlphaFoldDB" id="A0AAW2B1F3"/>
<dbReference type="Pfam" id="PF20886">
    <property type="entry name" value="PWP3A-B_C"/>
    <property type="match status" value="1"/>
</dbReference>
<feature type="region of interest" description="Disordered" evidence="1">
    <location>
        <begin position="156"/>
        <end position="194"/>
    </location>
</feature>
<feature type="compositionally biased region" description="Polar residues" evidence="1">
    <location>
        <begin position="180"/>
        <end position="194"/>
    </location>
</feature>
<feature type="region of interest" description="Disordered" evidence="1">
    <location>
        <begin position="93"/>
        <end position="139"/>
    </location>
</feature>
<dbReference type="InterPro" id="IPR035504">
    <property type="entry name" value="MUM1-like_PWWP"/>
</dbReference>
<feature type="compositionally biased region" description="Basic residues" evidence="1">
    <location>
        <begin position="222"/>
        <end position="232"/>
    </location>
</feature>
<dbReference type="Pfam" id="PF20884">
    <property type="entry name" value="MUM1-like_PWWP"/>
    <property type="match status" value="1"/>
</dbReference>
<sequence>MSSSDKLSSHHRRNPRRTCRTISEVFADLNKPVSTDKASFLHIKETTVSQDLNTTESCGQRTTKKKKEKPQAADQSLDSSACLQYSTHELSGLNGLASSKSHKPESTVPQKITTPKCPSETSKRSHRGRKKKCIQPSEKEVAASKACADALDNSVRNSCPEQHFSAPKTKGTRCRHSKKTQNPQTPSDVSTGLHTCTTLSARPLEEISSCHTNGDCSSLPHTPKRGRGRPRTRPLLSSTPNSHLHPLSPKRAENSCTPHSHRKVKDSSLVKSPPPDATPLRMVRPQGLAAAGRPRGRKKKNVQEQPIASPPVKRGRKRATSPVKSPQEEPSFETQPPSGPCIETQEPEPQKSGDQTMSSDLSIELSLQEEPHPLNHSDLMQEEDQDDDEELPSFLKQDNKKPLSISEGLCVWCKLRKYPYWPAVVKSVNHKSKKASIIFVDCYLIDQKRTRKGFSVPLRNLKRFDCEEYETLVDVAKEKYGSAITWPLELISDYRIRIGCGSFSGSFIEYCAADISWPVRRRYSEEKSVLTFPSQEILGEQCDNSDNNIEDIVVEEQDELLSKKVLPDRSKAARNRANKQLVDFIIRRKVEKRLLAVISGRESSKWMQALQKPSRPVVDVYLEDEEQVDKVYRYLDKVCDNTCLQNIQVDRIQLILDVLLPEAIIHAIAGVYKLSLEKAEEKYLKGPCFSNRERQEFDMMIEQQMKRTAL</sequence>
<dbReference type="Gene3D" id="2.30.30.140">
    <property type="match status" value="1"/>
</dbReference>
<organism evidence="4 5">
    <name type="scientific">Culter alburnus</name>
    <name type="common">Topmouth culter</name>
    <dbReference type="NCBI Taxonomy" id="194366"/>
    <lineage>
        <taxon>Eukaryota</taxon>
        <taxon>Metazoa</taxon>
        <taxon>Chordata</taxon>
        <taxon>Craniata</taxon>
        <taxon>Vertebrata</taxon>
        <taxon>Euteleostomi</taxon>
        <taxon>Actinopterygii</taxon>
        <taxon>Neopterygii</taxon>
        <taxon>Teleostei</taxon>
        <taxon>Ostariophysi</taxon>
        <taxon>Cypriniformes</taxon>
        <taxon>Xenocyprididae</taxon>
        <taxon>Xenocypridinae</taxon>
        <taxon>Culter</taxon>
    </lineage>
</organism>
<keyword evidence="5" id="KW-1185">Reference proteome</keyword>
<feature type="domain" description="MUM1-like PWWP" evidence="2">
    <location>
        <begin position="407"/>
        <end position="486"/>
    </location>
</feature>
<comment type="caution">
    <text evidence="4">The sequence shown here is derived from an EMBL/GenBank/DDBJ whole genome shotgun (WGS) entry which is preliminary data.</text>
</comment>
<evidence type="ECO:0000313" key="4">
    <source>
        <dbReference type="EMBL" id="KAK9979168.1"/>
    </source>
</evidence>
<gene>
    <name evidence="4" type="ORF">ABG768_012612</name>
</gene>
<feature type="region of interest" description="Disordered" evidence="1">
    <location>
        <begin position="50"/>
        <end position="80"/>
    </location>
</feature>
<dbReference type="CDD" id="cd06080">
    <property type="entry name" value="PWWP_MUM1-like"/>
    <property type="match status" value="1"/>
</dbReference>
<dbReference type="InterPro" id="IPR048795">
    <property type="entry name" value="PWP3A_3B_4_C"/>
</dbReference>
<feature type="compositionally biased region" description="Basic residues" evidence="1">
    <location>
        <begin position="170"/>
        <end position="179"/>
    </location>
</feature>
<feature type="compositionally biased region" description="Basic residues" evidence="1">
    <location>
        <begin position="124"/>
        <end position="133"/>
    </location>
</feature>
<dbReference type="Proteomes" id="UP001479290">
    <property type="component" value="Unassembled WGS sequence"/>
</dbReference>
<feature type="region of interest" description="Disordered" evidence="1">
    <location>
        <begin position="209"/>
        <end position="358"/>
    </location>
</feature>
<evidence type="ECO:0000259" key="3">
    <source>
        <dbReference type="Pfam" id="PF20886"/>
    </source>
</evidence>
<proteinExistence type="predicted"/>
<dbReference type="Gene3D" id="6.10.300.20">
    <property type="match status" value="1"/>
</dbReference>
<dbReference type="InterPro" id="IPR040263">
    <property type="entry name" value="PWP3A_3B_4"/>
</dbReference>
<dbReference type="PANTHER" id="PTHR31333:SF6">
    <property type="entry name" value="MUM1 LIKE 1"/>
    <property type="match status" value="1"/>
</dbReference>
<accession>A0AAW2B1F3</accession>
<feature type="domain" description="PWWP" evidence="3">
    <location>
        <begin position="567"/>
        <end position="701"/>
    </location>
</feature>
<dbReference type="SUPFAM" id="SSF63748">
    <property type="entry name" value="Tudor/PWWP/MBT"/>
    <property type="match status" value="1"/>
</dbReference>
<feature type="region of interest" description="Disordered" evidence="1">
    <location>
        <begin position="377"/>
        <end position="397"/>
    </location>
</feature>
<feature type="compositionally biased region" description="Polar residues" evidence="1">
    <location>
        <begin position="50"/>
        <end position="61"/>
    </location>
</feature>
<evidence type="ECO:0000313" key="5">
    <source>
        <dbReference type="Proteomes" id="UP001479290"/>
    </source>
</evidence>
<dbReference type="PANTHER" id="PTHR31333">
    <property type="entry name" value="PWWP DOMAIN-CONTAINING DNA REPAIR FACTOR 3 FAMILY MEMBER"/>
    <property type="match status" value="1"/>
</dbReference>
<reference evidence="4 5" key="1">
    <citation type="submission" date="2024-05" db="EMBL/GenBank/DDBJ databases">
        <title>A high-quality chromosomal-level genome assembly of Topmouth culter (Culter alburnus).</title>
        <authorList>
            <person name="Zhao H."/>
        </authorList>
    </citation>
    <scope>NUCLEOTIDE SEQUENCE [LARGE SCALE GENOMIC DNA]</scope>
    <source>
        <strain evidence="4">CATC2023</strain>
        <tissue evidence="4">Muscle</tissue>
    </source>
</reference>